<organism evidence="3 4">
    <name type="scientific">Dethiosulfatarculus sandiegensis</name>
    <dbReference type="NCBI Taxonomy" id="1429043"/>
    <lineage>
        <taxon>Bacteria</taxon>
        <taxon>Pseudomonadati</taxon>
        <taxon>Thermodesulfobacteriota</taxon>
        <taxon>Desulfarculia</taxon>
        <taxon>Desulfarculales</taxon>
        <taxon>Desulfarculaceae</taxon>
        <taxon>Dethiosulfatarculus</taxon>
    </lineage>
</organism>
<dbReference type="STRING" id="1429043.X474_18345"/>
<dbReference type="InterPro" id="IPR029052">
    <property type="entry name" value="Metallo-depent_PP-like"/>
</dbReference>
<evidence type="ECO:0000256" key="1">
    <source>
        <dbReference type="ARBA" id="ARBA00022801"/>
    </source>
</evidence>
<dbReference type="Pfam" id="PF00149">
    <property type="entry name" value="Metallophos"/>
    <property type="match status" value="1"/>
</dbReference>
<dbReference type="OrthoDB" id="9773856at2"/>
<dbReference type="AlphaFoldDB" id="A0A0D2JSX9"/>
<dbReference type="PIRSF" id="PIRSF033091">
    <property type="entry name" value="Pesterase_YhaO"/>
    <property type="match status" value="1"/>
</dbReference>
<sequence length="424" mass="46927">MDFTFIHAADLHLDSPLLGLAGYERAPVKKIRNATRKALDRLVELACEEKAAFIVIAGDLYDGDLKDYNTALFLQSRLSRLKQQGIKVYLALGNHDAQTRITKKLKLPDNTFVFASKKPETFTLPDLPVALHGQSYGHSAVDKNLSSSYPQALDDLINIGVLHTALSGRQGHEPYAPCSLSDLLQKGYDYWALGHVHAGEIVHEEPWIIFSGCAQGRNIRETGTKGCFVVKVEGKSLTPEFVTLDSVRWQVCRIEATGLKSPEQVLEKTAKKAEKLMEENQGQVLGLRVEITGQTPAHGELNQNPERWHNELRSLVADVTSEQAWVEKIILKTAAPLSLETLLAEDPLAAGLVEFTDQLINGREPEALAEITRQIEPLAAKLPGDLNKPPYELDLEDPTLMSGRLLLARDLILEKLNQQIKGGK</sequence>
<dbReference type="InParanoid" id="A0A0D2JSX9"/>
<name>A0A0D2JSX9_9BACT</name>
<gene>
    <name evidence="3" type="ORF">X474_18345</name>
</gene>
<evidence type="ECO:0000313" key="4">
    <source>
        <dbReference type="Proteomes" id="UP000032233"/>
    </source>
</evidence>
<dbReference type="InterPro" id="IPR041796">
    <property type="entry name" value="Mre11_N"/>
</dbReference>
<dbReference type="PANTHER" id="PTHR30337">
    <property type="entry name" value="COMPONENT OF ATP-DEPENDENT DSDNA EXONUCLEASE"/>
    <property type="match status" value="1"/>
</dbReference>
<evidence type="ECO:0000259" key="2">
    <source>
        <dbReference type="Pfam" id="PF00149"/>
    </source>
</evidence>
<dbReference type="CDD" id="cd00840">
    <property type="entry name" value="MPP_Mre11_N"/>
    <property type="match status" value="1"/>
</dbReference>
<dbReference type="GO" id="GO:0016787">
    <property type="term" value="F:hydrolase activity"/>
    <property type="evidence" value="ECO:0007669"/>
    <property type="project" value="UniProtKB-KW"/>
</dbReference>
<dbReference type="EMBL" id="AZAC01000029">
    <property type="protein sequence ID" value="KIX12565.1"/>
    <property type="molecule type" value="Genomic_DNA"/>
</dbReference>
<dbReference type="SUPFAM" id="SSF56300">
    <property type="entry name" value="Metallo-dependent phosphatases"/>
    <property type="match status" value="1"/>
</dbReference>
<keyword evidence="4" id="KW-1185">Reference proteome</keyword>
<dbReference type="PANTHER" id="PTHR30337:SF7">
    <property type="entry name" value="PHOSPHOESTERASE"/>
    <property type="match status" value="1"/>
</dbReference>
<dbReference type="InterPro" id="IPR050535">
    <property type="entry name" value="DNA_Repair-Maintenance_Comp"/>
</dbReference>
<reference evidence="3 4" key="1">
    <citation type="submission" date="2013-11" db="EMBL/GenBank/DDBJ databases">
        <title>Metagenomic analysis of a methanogenic consortium involved in long chain n-alkane degradation.</title>
        <authorList>
            <person name="Davidova I.A."/>
            <person name="Callaghan A.V."/>
            <person name="Wawrik B."/>
            <person name="Pruitt S."/>
            <person name="Marks C."/>
            <person name="Duncan K.E."/>
            <person name="Suflita J.M."/>
        </authorList>
    </citation>
    <scope>NUCLEOTIDE SEQUENCE [LARGE SCALE GENOMIC DNA]</scope>
    <source>
        <strain evidence="3 4">SPR</strain>
    </source>
</reference>
<accession>A0A0D2JSX9</accession>
<protein>
    <recommendedName>
        <fullName evidence="2">Calcineurin-like phosphoesterase domain-containing protein</fullName>
    </recommendedName>
</protein>
<dbReference type="InterPro" id="IPR004843">
    <property type="entry name" value="Calcineurin-like_PHP"/>
</dbReference>
<dbReference type="Gene3D" id="3.60.21.10">
    <property type="match status" value="1"/>
</dbReference>
<dbReference type="Proteomes" id="UP000032233">
    <property type="component" value="Unassembled WGS sequence"/>
</dbReference>
<keyword evidence="1" id="KW-0378">Hydrolase</keyword>
<evidence type="ECO:0000313" key="3">
    <source>
        <dbReference type="EMBL" id="KIX12565.1"/>
    </source>
</evidence>
<dbReference type="RefSeq" id="WP_044350452.1">
    <property type="nucleotide sequence ID" value="NZ_AZAC01000029.1"/>
</dbReference>
<dbReference type="InterPro" id="IPR014576">
    <property type="entry name" value="Pesterase_YhaO"/>
</dbReference>
<comment type="caution">
    <text evidence="3">The sequence shown here is derived from an EMBL/GenBank/DDBJ whole genome shotgun (WGS) entry which is preliminary data.</text>
</comment>
<proteinExistence type="predicted"/>
<feature type="domain" description="Calcineurin-like phosphoesterase" evidence="2">
    <location>
        <begin position="4"/>
        <end position="198"/>
    </location>
</feature>